<feature type="compositionally biased region" description="Polar residues" evidence="1">
    <location>
        <begin position="137"/>
        <end position="152"/>
    </location>
</feature>
<reference evidence="3" key="1">
    <citation type="journal article" date="2023" name="Mol. Phylogenet. Evol.">
        <title>Genome-scale phylogeny and comparative genomics of the fungal order Sordariales.</title>
        <authorList>
            <person name="Hensen N."/>
            <person name="Bonometti L."/>
            <person name="Westerberg I."/>
            <person name="Brannstrom I.O."/>
            <person name="Guillou S."/>
            <person name="Cros-Aarteil S."/>
            <person name="Calhoun S."/>
            <person name="Haridas S."/>
            <person name="Kuo A."/>
            <person name="Mondo S."/>
            <person name="Pangilinan J."/>
            <person name="Riley R."/>
            <person name="LaButti K."/>
            <person name="Andreopoulos B."/>
            <person name="Lipzen A."/>
            <person name="Chen C."/>
            <person name="Yan M."/>
            <person name="Daum C."/>
            <person name="Ng V."/>
            <person name="Clum A."/>
            <person name="Steindorff A."/>
            <person name="Ohm R.A."/>
            <person name="Martin F."/>
            <person name="Silar P."/>
            <person name="Natvig D.O."/>
            <person name="Lalanne C."/>
            <person name="Gautier V."/>
            <person name="Ament-Velasquez S.L."/>
            <person name="Kruys A."/>
            <person name="Hutchinson M.I."/>
            <person name="Powell A.J."/>
            <person name="Barry K."/>
            <person name="Miller A.N."/>
            <person name="Grigoriev I.V."/>
            <person name="Debuchy R."/>
            <person name="Gladieux P."/>
            <person name="Hiltunen Thoren M."/>
            <person name="Johannesson H."/>
        </authorList>
    </citation>
    <scope>NUCLEOTIDE SEQUENCE</scope>
    <source>
        <strain evidence="3">PSN243</strain>
    </source>
</reference>
<feature type="region of interest" description="Disordered" evidence="1">
    <location>
        <begin position="137"/>
        <end position="170"/>
    </location>
</feature>
<dbReference type="Proteomes" id="UP001321760">
    <property type="component" value="Unassembled WGS sequence"/>
</dbReference>
<name>A0AAV9GNC3_9PEZI</name>
<keyword evidence="4" id="KW-1185">Reference proteome</keyword>
<feature type="region of interest" description="Disordered" evidence="1">
    <location>
        <begin position="195"/>
        <end position="242"/>
    </location>
</feature>
<accession>A0AAV9GNC3</accession>
<gene>
    <name evidence="3" type="ORF">QBC34DRAFT_404952</name>
</gene>
<dbReference type="EMBL" id="MU865937">
    <property type="protein sequence ID" value="KAK4449442.1"/>
    <property type="molecule type" value="Genomic_DNA"/>
</dbReference>
<feature type="transmembrane region" description="Helical" evidence="2">
    <location>
        <begin position="12"/>
        <end position="36"/>
    </location>
</feature>
<protein>
    <submittedName>
        <fullName evidence="3">Uncharacterized protein</fullName>
    </submittedName>
</protein>
<dbReference type="AlphaFoldDB" id="A0AAV9GNC3"/>
<reference evidence="3" key="2">
    <citation type="submission" date="2023-05" db="EMBL/GenBank/DDBJ databases">
        <authorList>
            <consortium name="Lawrence Berkeley National Laboratory"/>
            <person name="Steindorff A."/>
            <person name="Hensen N."/>
            <person name="Bonometti L."/>
            <person name="Westerberg I."/>
            <person name="Brannstrom I.O."/>
            <person name="Guillou S."/>
            <person name="Cros-Aarteil S."/>
            <person name="Calhoun S."/>
            <person name="Haridas S."/>
            <person name="Kuo A."/>
            <person name="Mondo S."/>
            <person name="Pangilinan J."/>
            <person name="Riley R."/>
            <person name="Labutti K."/>
            <person name="Andreopoulos B."/>
            <person name="Lipzen A."/>
            <person name="Chen C."/>
            <person name="Yanf M."/>
            <person name="Daum C."/>
            <person name="Ng V."/>
            <person name="Clum A."/>
            <person name="Ohm R."/>
            <person name="Martin F."/>
            <person name="Silar P."/>
            <person name="Natvig D."/>
            <person name="Lalanne C."/>
            <person name="Gautier V."/>
            <person name="Ament-Velasquez S.L."/>
            <person name="Kruys A."/>
            <person name="Hutchinson M.I."/>
            <person name="Powell A.J."/>
            <person name="Barry K."/>
            <person name="Miller A.N."/>
            <person name="Grigoriev I.V."/>
            <person name="Debuchy R."/>
            <person name="Gladieux P."/>
            <person name="Thoren M.H."/>
            <person name="Johannesson H."/>
        </authorList>
    </citation>
    <scope>NUCLEOTIDE SEQUENCE</scope>
    <source>
        <strain evidence="3">PSN243</strain>
    </source>
</reference>
<dbReference type="PANTHER" id="PTHR40623:SF2">
    <property type="entry name" value="INTEGRAL MEMBRANE PROTEIN"/>
    <property type="match status" value="1"/>
</dbReference>
<evidence type="ECO:0000256" key="2">
    <source>
        <dbReference type="SAM" id="Phobius"/>
    </source>
</evidence>
<proteinExistence type="predicted"/>
<evidence type="ECO:0000313" key="4">
    <source>
        <dbReference type="Proteomes" id="UP001321760"/>
    </source>
</evidence>
<comment type="caution">
    <text evidence="3">The sequence shown here is derived from an EMBL/GenBank/DDBJ whole genome shotgun (WGS) entry which is preliminary data.</text>
</comment>
<organism evidence="3 4">
    <name type="scientific">Podospora aff. communis PSN243</name>
    <dbReference type="NCBI Taxonomy" id="3040156"/>
    <lineage>
        <taxon>Eukaryota</taxon>
        <taxon>Fungi</taxon>
        <taxon>Dikarya</taxon>
        <taxon>Ascomycota</taxon>
        <taxon>Pezizomycotina</taxon>
        <taxon>Sordariomycetes</taxon>
        <taxon>Sordariomycetidae</taxon>
        <taxon>Sordariales</taxon>
        <taxon>Podosporaceae</taxon>
        <taxon>Podospora</taxon>
    </lineage>
</organism>
<keyword evidence="2" id="KW-0812">Transmembrane</keyword>
<feature type="compositionally biased region" description="Basic and acidic residues" evidence="1">
    <location>
        <begin position="375"/>
        <end position="386"/>
    </location>
</feature>
<feature type="compositionally biased region" description="Low complexity" evidence="1">
    <location>
        <begin position="209"/>
        <end position="242"/>
    </location>
</feature>
<dbReference type="PANTHER" id="PTHR40623">
    <property type="entry name" value="INTEGRAL MEMBRANE PROTEIN"/>
    <property type="match status" value="1"/>
</dbReference>
<evidence type="ECO:0000313" key="3">
    <source>
        <dbReference type="EMBL" id="KAK4449442.1"/>
    </source>
</evidence>
<feature type="region of interest" description="Disordered" evidence="1">
    <location>
        <begin position="358"/>
        <end position="386"/>
    </location>
</feature>
<evidence type="ECO:0000256" key="1">
    <source>
        <dbReference type="SAM" id="MobiDB-lite"/>
    </source>
</evidence>
<keyword evidence="2" id="KW-1133">Transmembrane helix</keyword>
<sequence>MASVFFLSWELWQQMTFVLAMAILAVFLAGLVKLWWNTRLMKKQAVLDEEKKARLEEMRRTGLPLKRTNEIPFGVRALQRGVEVDGIWVSRPVSPNGTTTTRVAPSVTVIDLDPDKVVEYSLDQRPVPASNIAAENTQKGNARLEVTNSTDGSRPPVSHFAPQPRKPGHQLDTVLNEDALRQLEGQPFLRPVYDVYAPTPAPKHPQDLSHTGSISSSGESMDSPPHSIRSVSGRSYTSSRSSRLYMARNVQEARIGYSSVYRQGDEQRDSFGGPMPARAHVVNGYSAIPQADGRGFPNGMVVPEPTFGPGDLHYNRKARRVNGGFEVLPAGTFGVLHEYQGPTGGSDADIDDNLDQIIRPTRSSNKLRKKSNSHLQEDSHDPGIYG</sequence>
<keyword evidence="2" id="KW-0472">Membrane</keyword>